<dbReference type="AlphaFoldDB" id="E7QS26"/>
<dbReference type="PATRIC" id="fig|797209.4.peg.1593"/>
<name>E7QS26_HALPU</name>
<feature type="compositionally biased region" description="Basic and acidic residues" evidence="1">
    <location>
        <begin position="103"/>
        <end position="113"/>
    </location>
</feature>
<dbReference type="STRING" id="797209.GCA_000376445_00279"/>
<keyword evidence="2" id="KW-0472">Membrane</keyword>
<evidence type="ECO:0000313" key="6">
    <source>
        <dbReference type="Proteomes" id="UP000184203"/>
    </source>
</evidence>
<feature type="transmembrane region" description="Helical" evidence="2">
    <location>
        <begin position="41"/>
        <end position="59"/>
    </location>
</feature>
<dbReference type="OrthoDB" id="346430at2157"/>
<dbReference type="EMBL" id="AEMG01000006">
    <property type="protein sequence ID" value="EFW92795.1"/>
    <property type="molecule type" value="Genomic_DNA"/>
</dbReference>
<feature type="region of interest" description="Disordered" evidence="1">
    <location>
        <begin position="78"/>
        <end position="113"/>
    </location>
</feature>
<evidence type="ECO:0000256" key="1">
    <source>
        <dbReference type="SAM" id="MobiDB-lite"/>
    </source>
</evidence>
<organism evidence="3 5">
    <name type="scientific">Haladaptatus paucihalophilus DX253</name>
    <dbReference type="NCBI Taxonomy" id="797209"/>
    <lineage>
        <taxon>Archaea</taxon>
        <taxon>Methanobacteriati</taxon>
        <taxon>Methanobacteriota</taxon>
        <taxon>Stenosarchaea group</taxon>
        <taxon>Halobacteria</taxon>
        <taxon>Halobacteriales</taxon>
        <taxon>Haladaptataceae</taxon>
        <taxon>Haladaptatus</taxon>
    </lineage>
</organism>
<evidence type="ECO:0000256" key="2">
    <source>
        <dbReference type="SAM" id="Phobius"/>
    </source>
</evidence>
<reference evidence="4" key="2">
    <citation type="submission" date="2016-11" db="EMBL/GenBank/DDBJ databases">
        <authorList>
            <person name="Jaros S."/>
            <person name="Januszkiewicz K."/>
            <person name="Wedrychowicz H."/>
        </authorList>
    </citation>
    <scope>NUCLEOTIDE SEQUENCE [LARGE SCALE GENOMIC DNA]</scope>
    <source>
        <strain evidence="4">DX253</strain>
    </source>
</reference>
<evidence type="ECO:0000313" key="4">
    <source>
        <dbReference type="EMBL" id="SHK12391.1"/>
    </source>
</evidence>
<dbReference type="Proteomes" id="UP000184203">
    <property type="component" value="Unassembled WGS sequence"/>
</dbReference>
<evidence type="ECO:0000313" key="5">
    <source>
        <dbReference type="Proteomes" id="UP000003751"/>
    </source>
</evidence>
<sequence length="113" mass="12511">MFSRQFLSMVSSTTLVIGALLVGDAIHGSVVLGAYGVTSPAFVLRLLPGLAFIWLGYTLREHHEEFLNSYFAGREAAARPDDGGEEFDERMSPLSDESMANLEARERERDKSE</sequence>
<dbReference type="RefSeq" id="WP_007978683.1">
    <property type="nucleotide sequence ID" value="NZ_AEMG01000006.1"/>
</dbReference>
<accession>E7QS26</accession>
<keyword evidence="2" id="KW-0812">Transmembrane</keyword>
<reference evidence="6" key="3">
    <citation type="submission" date="2016-11" db="EMBL/GenBank/DDBJ databases">
        <authorList>
            <person name="Varghese N."/>
            <person name="Submissions S."/>
        </authorList>
    </citation>
    <scope>NUCLEOTIDE SEQUENCE [LARGE SCALE GENOMIC DNA]</scope>
    <source>
        <strain evidence="6">DX253</strain>
    </source>
</reference>
<protein>
    <submittedName>
        <fullName evidence="3">Uncharacterized protein</fullName>
    </submittedName>
</protein>
<dbReference type="Proteomes" id="UP000003751">
    <property type="component" value="Unassembled WGS sequence"/>
</dbReference>
<keyword evidence="2" id="KW-1133">Transmembrane helix</keyword>
<proteinExistence type="predicted"/>
<keyword evidence="6" id="KW-1185">Reference proteome</keyword>
<dbReference type="EMBL" id="FRAN01000001">
    <property type="protein sequence ID" value="SHK12391.1"/>
    <property type="molecule type" value="Genomic_DNA"/>
</dbReference>
<gene>
    <name evidence="4" type="ORF">SAMN05444342_0661</name>
    <name evidence="3" type="ORF">ZOD2009_07994</name>
</gene>
<dbReference type="eggNOG" id="ENOG502N5EP">
    <property type="taxonomic scope" value="Archaea"/>
</dbReference>
<reference evidence="3 5" key="1">
    <citation type="journal article" date="2014" name="ISME J.">
        <title>Trehalose/2-sulfotrehalose biosynthesis and glycine-betaine uptake are widely spread mechanisms for osmoadaptation in the Halobacteriales.</title>
        <authorList>
            <person name="Youssef N.H."/>
            <person name="Savage-Ashlock K.N."/>
            <person name="McCully A.L."/>
            <person name="Luedtke B."/>
            <person name="Shaw E.I."/>
            <person name="Hoff W.D."/>
            <person name="Elshahed M.S."/>
        </authorList>
    </citation>
    <scope>NUCLEOTIDE SEQUENCE [LARGE SCALE GENOMIC DNA]</scope>
    <source>
        <strain evidence="3 5">DX253</strain>
    </source>
</reference>
<evidence type="ECO:0000313" key="3">
    <source>
        <dbReference type="EMBL" id="EFW92795.1"/>
    </source>
</evidence>